<evidence type="ECO:0000313" key="3">
    <source>
        <dbReference type="Proteomes" id="UP000736335"/>
    </source>
</evidence>
<gene>
    <name evidence="2" type="ORF">BJ322DRAFT_1032674</name>
</gene>
<feature type="compositionally biased region" description="Polar residues" evidence="1">
    <location>
        <begin position="272"/>
        <end position="294"/>
    </location>
</feature>
<dbReference type="AlphaFoldDB" id="A0A9P6HQZ1"/>
<feature type="compositionally biased region" description="Low complexity" evidence="1">
    <location>
        <begin position="1"/>
        <end position="15"/>
    </location>
</feature>
<accession>A0A9P6HQZ1</accession>
<comment type="caution">
    <text evidence="2">The sequence shown here is derived from an EMBL/GenBank/DDBJ whole genome shotgun (WGS) entry which is preliminary data.</text>
</comment>
<feature type="region of interest" description="Disordered" evidence="1">
    <location>
        <begin position="266"/>
        <end position="319"/>
    </location>
</feature>
<organism evidence="2 3">
    <name type="scientific">Thelephora terrestris</name>
    <dbReference type="NCBI Taxonomy" id="56493"/>
    <lineage>
        <taxon>Eukaryota</taxon>
        <taxon>Fungi</taxon>
        <taxon>Dikarya</taxon>
        <taxon>Basidiomycota</taxon>
        <taxon>Agaricomycotina</taxon>
        <taxon>Agaricomycetes</taxon>
        <taxon>Thelephorales</taxon>
        <taxon>Thelephoraceae</taxon>
        <taxon>Thelephora</taxon>
    </lineage>
</organism>
<keyword evidence="3" id="KW-1185">Reference proteome</keyword>
<reference evidence="2" key="2">
    <citation type="submission" date="2020-11" db="EMBL/GenBank/DDBJ databases">
        <authorList>
            <consortium name="DOE Joint Genome Institute"/>
            <person name="Kuo A."/>
            <person name="Miyauchi S."/>
            <person name="Kiss E."/>
            <person name="Drula E."/>
            <person name="Kohler A."/>
            <person name="Sanchez-Garcia M."/>
            <person name="Andreopoulos B."/>
            <person name="Barry K.W."/>
            <person name="Bonito G."/>
            <person name="Buee M."/>
            <person name="Carver A."/>
            <person name="Chen C."/>
            <person name="Cichocki N."/>
            <person name="Clum A."/>
            <person name="Culley D."/>
            <person name="Crous P.W."/>
            <person name="Fauchery L."/>
            <person name="Girlanda M."/>
            <person name="Hayes R."/>
            <person name="Keri Z."/>
            <person name="Labutti K."/>
            <person name="Lipzen A."/>
            <person name="Lombard V."/>
            <person name="Magnuson J."/>
            <person name="Maillard F."/>
            <person name="Morin E."/>
            <person name="Murat C."/>
            <person name="Nolan M."/>
            <person name="Ohm R."/>
            <person name="Pangilinan J."/>
            <person name="Pereira M."/>
            <person name="Perotto S."/>
            <person name="Peter M."/>
            <person name="Riley R."/>
            <person name="Sitrit Y."/>
            <person name="Stielow B."/>
            <person name="Szollosi G."/>
            <person name="Zifcakova L."/>
            <person name="Stursova M."/>
            <person name="Spatafora J.W."/>
            <person name="Tedersoo L."/>
            <person name="Vaario L.-M."/>
            <person name="Yamada A."/>
            <person name="Yan M."/>
            <person name="Wang P."/>
            <person name="Xu J."/>
            <person name="Bruns T."/>
            <person name="Baldrian P."/>
            <person name="Vilgalys R."/>
            <person name="Henrissat B."/>
            <person name="Grigoriev I.V."/>
            <person name="Hibbett D."/>
            <person name="Nagy L.G."/>
            <person name="Martin F.M."/>
        </authorList>
    </citation>
    <scope>NUCLEOTIDE SEQUENCE</scope>
    <source>
        <strain evidence="2">UH-Tt-Lm1</strain>
    </source>
</reference>
<proteinExistence type="predicted"/>
<feature type="region of interest" description="Disordered" evidence="1">
    <location>
        <begin position="1"/>
        <end position="20"/>
    </location>
</feature>
<protein>
    <submittedName>
        <fullName evidence="2">Uncharacterized protein</fullName>
    </submittedName>
</protein>
<name>A0A9P6HQZ1_9AGAM</name>
<feature type="compositionally biased region" description="Basic and acidic residues" evidence="1">
    <location>
        <begin position="298"/>
        <end position="311"/>
    </location>
</feature>
<evidence type="ECO:0000313" key="2">
    <source>
        <dbReference type="EMBL" id="KAF9793039.1"/>
    </source>
</evidence>
<evidence type="ECO:0000256" key="1">
    <source>
        <dbReference type="SAM" id="MobiDB-lite"/>
    </source>
</evidence>
<feature type="region of interest" description="Disordered" evidence="1">
    <location>
        <begin position="187"/>
        <end position="219"/>
    </location>
</feature>
<dbReference type="EMBL" id="WIUZ02000001">
    <property type="protein sequence ID" value="KAF9793039.1"/>
    <property type="molecule type" value="Genomic_DNA"/>
</dbReference>
<sequence>MSSSSVTAPSSSATSKTVCSEEVTNQVLTSVIHELQAQLTSICHRQDELEELILDLQRELKTRIGPTIHAPATVSHSAPEPGPSTVPEEADTDPVACDSAPPSSQGVGSAVVHPTRKPGHLTPAPERLIRRQNAFYHISDAEVPPWKIPGGYYPYHYSTDPTFGRITPEQPASAPPVSLHPPIVQHRALDPRNGRDTLPSPDSPSLSPLPPPQEFQSLSSETRGIFTEAPATFGTLTTQPASTPRTHLLRGESAFSYASRLSQPQFVAPGHSNLQSPPHPLTLTSNTPAVPTSSPKRKREDAEHGDEASDKKRTRSPLR</sequence>
<reference evidence="2" key="1">
    <citation type="journal article" date="2020" name="Nat. Commun.">
        <title>Large-scale genome sequencing of mycorrhizal fungi provides insights into the early evolution of symbiotic traits.</title>
        <authorList>
            <person name="Miyauchi S."/>
            <person name="Kiss E."/>
            <person name="Kuo A."/>
            <person name="Drula E."/>
            <person name="Kohler A."/>
            <person name="Sanchez-Garcia M."/>
            <person name="Morin E."/>
            <person name="Andreopoulos B."/>
            <person name="Barry K.W."/>
            <person name="Bonito G."/>
            <person name="Buee M."/>
            <person name="Carver A."/>
            <person name="Chen C."/>
            <person name="Cichocki N."/>
            <person name="Clum A."/>
            <person name="Culley D."/>
            <person name="Crous P.W."/>
            <person name="Fauchery L."/>
            <person name="Girlanda M."/>
            <person name="Hayes R.D."/>
            <person name="Keri Z."/>
            <person name="LaButti K."/>
            <person name="Lipzen A."/>
            <person name="Lombard V."/>
            <person name="Magnuson J."/>
            <person name="Maillard F."/>
            <person name="Murat C."/>
            <person name="Nolan M."/>
            <person name="Ohm R.A."/>
            <person name="Pangilinan J."/>
            <person name="Pereira M.F."/>
            <person name="Perotto S."/>
            <person name="Peter M."/>
            <person name="Pfister S."/>
            <person name="Riley R."/>
            <person name="Sitrit Y."/>
            <person name="Stielow J.B."/>
            <person name="Szollosi G."/>
            <person name="Zifcakova L."/>
            <person name="Stursova M."/>
            <person name="Spatafora J.W."/>
            <person name="Tedersoo L."/>
            <person name="Vaario L.M."/>
            <person name="Yamada A."/>
            <person name="Yan M."/>
            <person name="Wang P."/>
            <person name="Xu J."/>
            <person name="Bruns T."/>
            <person name="Baldrian P."/>
            <person name="Vilgalys R."/>
            <person name="Dunand C."/>
            <person name="Henrissat B."/>
            <person name="Grigoriev I.V."/>
            <person name="Hibbett D."/>
            <person name="Nagy L.G."/>
            <person name="Martin F.M."/>
        </authorList>
    </citation>
    <scope>NUCLEOTIDE SEQUENCE</scope>
    <source>
        <strain evidence="2">UH-Tt-Lm1</strain>
    </source>
</reference>
<feature type="region of interest" description="Disordered" evidence="1">
    <location>
        <begin position="68"/>
        <end position="126"/>
    </location>
</feature>
<dbReference type="Proteomes" id="UP000736335">
    <property type="component" value="Unassembled WGS sequence"/>
</dbReference>